<evidence type="ECO:0000256" key="1">
    <source>
        <dbReference type="ARBA" id="ARBA00001968"/>
    </source>
</evidence>
<dbReference type="SUPFAM" id="SSF109604">
    <property type="entry name" value="HD-domain/PDEase-like"/>
    <property type="match status" value="1"/>
</dbReference>
<feature type="domain" description="GGDEF" evidence="14">
    <location>
        <begin position="560"/>
        <end position="704"/>
    </location>
</feature>
<keyword evidence="6" id="KW-0547">Nucleotide-binding</keyword>
<dbReference type="InterPro" id="IPR013408">
    <property type="entry name" value="Cas10/Csm1"/>
</dbReference>
<dbReference type="Proteomes" id="UP001204798">
    <property type="component" value="Unassembled WGS sequence"/>
</dbReference>
<evidence type="ECO:0000256" key="13">
    <source>
        <dbReference type="SAM" id="Coils"/>
    </source>
</evidence>
<comment type="caution">
    <text evidence="15">The sequence shown here is derived from an EMBL/GenBank/DDBJ whole genome shotgun (WGS) entry which is preliminary data.</text>
</comment>
<evidence type="ECO:0000256" key="4">
    <source>
        <dbReference type="ARBA" id="ARBA00022679"/>
    </source>
</evidence>
<evidence type="ECO:0000256" key="11">
    <source>
        <dbReference type="ARBA" id="ARBA00023118"/>
    </source>
</evidence>
<comment type="cofactor">
    <cofactor evidence="1">
        <name>a divalent metal cation</name>
        <dbReference type="ChEBI" id="CHEBI:60240"/>
    </cofactor>
</comment>
<evidence type="ECO:0000256" key="3">
    <source>
        <dbReference type="ARBA" id="ARBA00014333"/>
    </source>
</evidence>
<dbReference type="Gene3D" id="1.10.3210.10">
    <property type="entry name" value="Hypothetical protein af1432"/>
    <property type="match status" value="1"/>
</dbReference>
<evidence type="ECO:0000256" key="7">
    <source>
        <dbReference type="ARBA" id="ARBA00022759"/>
    </source>
</evidence>
<keyword evidence="9" id="KW-0269">Exonuclease</keyword>
<accession>A0ABT2ELD4</accession>
<keyword evidence="16" id="KW-1185">Reference proteome</keyword>
<evidence type="ECO:0000256" key="9">
    <source>
        <dbReference type="ARBA" id="ARBA00022839"/>
    </source>
</evidence>
<dbReference type="InterPro" id="IPR043128">
    <property type="entry name" value="Rev_trsase/Diguanyl_cyclase"/>
</dbReference>
<dbReference type="NCBIfam" id="TIGR02578">
    <property type="entry name" value="cas_TM1811_Csm1"/>
    <property type="match status" value="1"/>
</dbReference>
<evidence type="ECO:0000256" key="2">
    <source>
        <dbReference type="ARBA" id="ARBA00005700"/>
    </source>
</evidence>
<dbReference type="Pfam" id="PF18211">
    <property type="entry name" value="Csm1_B"/>
    <property type="match status" value="1"/>
</dbReference>
<keyword evidence="4" id="KW-0808">Transferase</keyword>
<evidence type="ECO:0000313" key="16">
    <source>
        <dbReference type="Proteomes" id="UP001204798"/>
    </source>
</evidence>
<name>A0ABT2ELD4_9BACT</name>
<keyword evidence="5" id="KW-0540">Nuclease</keyword>
<evidence type="ECO:0000256" key="12">
    <source>
        <dbReference type="ARBA" id="ARBA00032922"/>
    </source>
</evidence>
<dbReference type="Pfam" id="PF01966">
    <property type="entry name" value="HD"/>
    <property type="match status" value="1"/>
</dbReference>
<comment type="similarity">
    <text evidence="2">Belongs to the CRISPR-associated Cas10/Csm1 family.</text>
</comment>
<dbReference type="InterPro" id="IPR054767">
    <property type="entry name" value="Cas10-Cmr2_palm2"/>
</dbReference>
<evidence type="ECO:0000256" key="6">
    <source>
        <dbReference type="ARBA" id="ARBA00022741"/>
    </source>
</evidence>
<dbReference type="EMBL" id="JANUCP010000002">
    <property type="protein sequence ID" value="MCS3918747.1"/>
    <property type="molecule type" value="Genomic_DNA"/>
</dbReference>
<dbReference type="Pfam" id="PF22335">
    <property type="entry name" value="Cas10-Cmr2_palm2"/>
    <property type="match status" value="1"/>
</dbReference>
<dbReference type="InterPro" id="IPR052117">
    <property type="entry name" value="Cas10/Csm1_subtype-III-A"/>
</dbReference>
<evidence type="ECO:0000259" key="14">
    <source>
        <dbReference type="PROSITE" id="PS50887"/>
    </source>
</evidence>
<keyword evidence="8" id="KW-0378">Hydrolase</keyword>
<keyword evidence="7" id="KW-0255">Endonuclease</keyword>
<dbReference type="InterPro" id="IPR000160">
    <property type="entry name" value="GGDEF_dom"/>
</dbReference>
<dbReference type="Gene3D" id="3.30.70.270">
    <property type="match status" value="1"/>
</dbReference>
<sequence>MLSGSQVVALAGLFHDLGKFRQRAFWGERKRHETHGSEWLTQTVLPRLTFLTEQEQTEIAQVVERHHEPAPYERDIRIVKIADQLASGERVQREGEEVGDPSQELLIPVFVRLKIGNRFLPFSEQGRWRYETTPLRLGDSIFPKPHDQLRADYLSLWDAFERTWLSLPNNAPTFRDFDAFVLTWLSLLRAYAWCVPAAAYRDEPDISLADHLQVTGALAFCLWELDDTTVELLEPNPLESKTEVVLLVGGDITGIQRFIYTISSKGAAKSLRGRSAYLNLLCDAIAEWLRRKLQVPPCNIIYSSGGHFYLLAPLSKRNEIDKLRLKLLDLLFDFFGGELAIVIEAVPLRACDFKIDPNANRSPLGERWAELAQRLRRRKGTLWRERICSDPTSVFGPFGQGGETETCDVCHSEPDEPAGLVRRGLRRPVEPKMRGDEIVWRCSLCESFEELADRIWRAKFLLLRPHHQPPRGELQWHSILQALGLEIWLDDEEELVSHYRQGDWILRLNDADLTPVWRNGIVVPVIGFRFLPQHTPTVTQNGTQRIADLTELSEQSKGAPYFGALRMDVDSLGRLFAEGLGGMASLSRLATLSRSLTVFFEGYLNEICRKVAPERLYLLYSGGDDLFAVGSWDAVIRLAEKVRWDFRCYTCHNPCMTVSAGVSVHHDKFPLYQAAEIAKGYLEAAKNFEHPDGHEKDAFGFWGRVVDWDETQKWLRNWHDKLVEWLETRQATRALLFKLARIAELHEEIKRRLERKLELSQQEVERRLKFEKWRWRLVYTIAREKTELQSELKSLQEDLVQRDFIRHLLLLTRWTELSTRR</sequence>
<keyword evidence="10" id="KW-0067">ATP-binding</keyword>
<proteinExistence type="inferred from homology"/>
<dbReference type="PANTHER" id="PTHR36528">
    <property type="entry name" value="CRISPR SYSTEM SINGLE-STRAND-SPECIFIC DEOXYRIBONUCLEASE CAS10/CSM1 (SUBTYPE III-A)"/>
    <property type="match status" value="1"/>
</dbReference>
<dbReference type="PROSITE" id="PS50887">
    <property type="entry name" value="GGDEF"/>
    <property type="match status" value="1"/>
</dbReference>
<dbReference type="RefSeq" id="WP_259094782.1">
    <property type="nucleotide sequence ID" value="NZ_CP130454.1"/>
</dbReference>
<evidence type="ECO:0000256" key="8">
    <source>
        <dbReference type="ARBA" id="ARBA00022801"/>
    </source>
</evidence>
<keyword evidence="13" id="KW-0175">Coiled coil</keyword>
<gene>
    <name evidence="15" type="ORF">M2350_001147</name>
</gene>
<dbReference type="InterPro" id="IPR041062">
    <property type="entry name" value="Csm1_B"/>
</dbReference>
<reference evidence="15 16" key="1">
    <citation type="submission" date="2022-08" db="EMBL/GenBank/DDBJ databases">
        <title>Bacterial and archaeal communities from various locations to study Microbial Dark Matter (Phase II).</title>
        <authorList>
            <person name="Stepanauskas R."/>
        </authorList>
    </citation>
    <scope>NUCLEOTIDE SEQUENCE [LARGE SCALE GENOMIC DNA]</scope>
    <source>
        <strain evidence="15 16">PD1</strain>
    </source>
</reference>
<evidence type="ECO:0000256" key="10">
    <source>
        <dbReference type="ARBA" id="ARBA00022840"/>
    </source>
</evidence>
<dbReference type="InterPro" id="IPR006674">
    <property type="entry name" value="HD_domain"/>
</dbReference>
<evidence type="ECO:0000313" key="15">
    <source>
        <dbReference type="EMBL" id="MCS3918747.1"/>
    </source>
</evidence>
<dbReference type="PANTHER" id="PTHR36528:SF1">
    <property type="entry name" value="CRISPR SYSTEM SINGLE-STRAND-SPECIFIC DEOXYRIBONUCLEASE CAS10_CSM1 (SUBTYPE III-A)"/>
    <property type="match status" value="1"/>
</dbReference>
<feature type="coiled-coil region" evidence="13">
    <location>
        <begin position="742"/>
        <end position="798"/>
    </location>
</feature>
<organism evidence="15 16">
    <name type="scientific">Candidatus Fervidibacter sacchari</name>
    <dbReference type="NCBI Taxonomy" id="1448929"/>
    <lineage>
        <taxon>Bacteria</taxon>
        <taxon>Candidatus Fervidibacterota</taxon>
        <taxon>Candidatus Fervidibacter</taxon>
    </lineage>
</organism>
<protein>
    <recommendedName>
        <fullName evidence="3">CRISPR system single-strand-specific deoxyribonuclease Cas10/Csm1 (subtype III-A)</fullName>
    </recommendedName>
    <alternativeName>
        <fullName evidence="12">Cyclic oligoadenylate synthase</fullName>
    </alternativeName>
</protein>
<keyword evidence="11" id="KW-0051">Antiviral defense</keyword>
<evidence type="ECO:0000256" key="5">
    <source>
        <dbReference type="ARBA" id="ARBA00022722"/>
    </source>
</evidence>